<dbReference type="EMBL" id="BAAAMU010000011">
    <property type="protein sequence ID" value="GAA1623465.1"/>
    <property type="molecule type" value="Genomic_DNA"/>
</dbReference>
<comment type="caution">
    <text evidence="3">The sequence shown here is derived from an EMBL/GenBank/DDBJ whole genome shotgun (WGS) entry which is preliminary data.</text>
</comment>
<name>A0ABN2F123_9ACTN</name>
<dbReference type="InterPro" id="IPR001584">
    <property type="entry name" value="Integrase_cat-core"/>
</dbReference>
<sequence>MTVSERAVRPVLRLGDWVHFDGGEHQVVALSGASVRLRSAASAESIVLLPYLLGSAGFAVIDGQALPELEPVGLLDGVPDEVLEAAKEWERHVVEVLTGLPHGAEPGTAMRPEFDPAARSLKQRDQAKADELGVSVRTVQARRARYAAQGLWGLIDQRAVREWQVTGQADARVVQAIVAALDAETNTSTGTRSRLIRRVTKAVEEAYGAGVVPLPSRTTFYKLIDVLSTGRHTFGSAVTRRQMANRPAGPFTPTWADRPGEQVQIDSTPLDVMVLLDSGLPVRADLTIAVDVATRTICAAVLRPVGTKAVDAALLLAKMLVPEPMRPGWADSLRMSASRLPHLRLVDIDARMEAAAAKPVIVPDGVVIDGGRVFISDTFMRACTRLGISVQRARPRTPTDKGVVEATFSSINTLFTQHLAGYTGANVSRRGERVEQQAAWTVPELQELMDEWLITWQHRPHDSLRDPFMPRRMLSPNEKYAALVAAAGYLPLVLSSEDYLELLPVEWRAINDYGIRIDYRTYDIDELGPYRRQPSGVEKQKGLWEVHCDPYDLSQVFLRTPDGWVTVPWTHRPMMSGPFADFTWQHARQLAAAQGLDDRNETDVARVLDELLTRAENGPADRRSRRVAARTKVAAASRPRPPQPEAEPVPDSPDEDLATVIPFGLFDADAEAERWP</sequence>
<protein>
    <submittedName>
        <fullName evidence="3">DDE-type integrase/transposase/recombinase</fullName>
    </submittedName>
</protein>
<dbReference type="InterPro" id="IPR012337">
    <property type="entry name" value="RNaseH-like_sf"/>
</dbReference>
<organism evidence="3 4">
    <name type="scientific">Nonomuraea maheshkhaliensis</name>
    <dbReference type="NCBI Taxonomy" id="419590"/>
    <lineage>
        <taxon>Bacteria</taxon>
        <taxon>Bacillati</taxon>
        <taxon>Actinomycetota</taxon>
        <taxon>Actinomycetes</taxon>
        <taxon>Streptosporangiales</taxon>
        <taxon>Streptosporangiaceae</taxon>
        <taxon>Nonomuraea</taxon>
    </lineage>
</organism>
<dbReference type="PROSITE" id="PS50994">
    <property type="entry name" value="INTEGRASE"/>
    <property type="match status" value="1"/>
</dbReference>
<feature type="region of interest" description="Disordered" evidence="1">
    <location>
        <begin position="617"/>
        <end position="663"/>
    </location>
</feature>
<proteinExistence type="predicted"/>
<dbReference type="InterPro" id="IPR036397">
    <property type="entry name" value="RNaseH_sf"/>
</dbReference>
<evidence type="ECO:0000259" key="2">
    <source>
        <dbReference type="PROSITE" id="PS50994"/>
    </source>
</evidence>
<feature type="domain" description="Integrase catalytic" evidence="2">
    <location>
        <begin position="255"/>
        <end position="484"/>
    </location>
</feature>
<accession>A0ABN2F123</accession>
<reference evidence="3 4" key="1">
    <citation type="journal article" date="2019" name="Int. J. Syst. Evol. Microbiol.">
        <title>The Global Catalogue of Microorganisms (GCM) 10K type strain sequencing project: providing services to taxonomists for standard genome sequencing and annotation.</title>
        <authorList>
            <consortium name="The Broad Institute Genomics Platform"/>
            <consortium name="The Broad Institute Genome Sequencing Center for Infectious Disease"/>
            <person name="Wu L."/>
            <person name="Ma J."/>
        </authorList>
    </citation>
    <scope>NUCLEOTIDE SEQUENCE [LARGE SCALE GENOMIC DNA]</scope>
    <source>
        <strain evidence="3 4">JCM 13929</strain>
    </source>
</reference>
<evidence type="ECO:0000313" key="4">
    <source>
        <dbReference type="Proteomes" id="UP001500064"/>
    </source>
</evidence>
<evidence type="ECO:0000313" key="3">
    <source>
        <dbReference type="EMBL" id="GAA1623465.1"/>
    </source>
</evidence>
<evidence type="ECO:0000256" key="1">
    <source>
        <dbReference type="SAM" id="MobiDB-lite"/>
    </source>
</evidence>
<feature type="compositionally biased region" description="Pro residues" evidence="1">
    <location>
        <begin position="639"/>
        <end position="651"/>
    </location>
</feature>
<dbReference type="SUPFAM" id="SSF53098">
    <property type="entry name" value="Ribonuclease H-like"/>
    <property type="match status" value="1"/>
</dbReference>
<keyword evidence="4" id="KW-1185">Reference proteome</keyword>
<dbReference type="Proteomes" id="UP001500064">
    <property type="component" value="Unassembled WGS sequence"/>
</dbReference>
<dbReference type="Gene3D" id="3.30.420.10">
    <property type="entry name" value="Ribonuclease H-like superfamily/Ribonuclease H"/>
    <property type="match status" value="1"/>
</dbReference>
<gene>
    <name evidence="3" type="ORF">GCM10009733_020120</name>
</gene>